<accession>A0A1G6BWZ4</accession>
<name>A0A1G6BWZ4_9HYPH</name>
<organism evidence="2 3">
    <name type="scientific">Bauldia litoralis</name>
    <dbReference type="NCBI Taxonomy" id="665467"/>
    <lineage>
        <taxon>Bacteria</taxon>
        <taxon>Pseudomonadati</taxon>
        <taxon>Pseudomonadota</taxon>
        <taxon>Alphaproteobacteria</taxon>
        <taxon>Hyphomicrobiales</taxon>
        <taxon>Kaistiaceae</taxon>
        <taxon>Bauldia</taxon>
    </lineage>
</organism>
<dbReference type="STRING" id="665467.SAMN02982931_01950"/>
<dbReference type="RefSeq" id="WP_139167791.1">
    <property type="nucleotide sequence ID" value="NZ_FMXQ01000003.1"/>
</dbReference>
<sequence>MNRIVTHRHYFLIRLALVSAGLAVAVQASIVSATAGGREPLVGPHPWDFSERRPEVALAYQRAEDRGTGGELIGAAGVAAANGVPLIINSNSMAVGNWQQIEMTLGKGAEGLIMTENHQDNSGDQKSTSDVVLESIRLVNKQKKNNKAKNDDD</sequence>
<feature type="signal peptide" evidence="1">
    <location>
        <begin position="1"/>
        <end position="28"/>
    </location>
</feature>
<keyword evidence="1" id="KW-0732">Signal</keyword>
<evidence type="ECO:0000313" key="2">
    <source>
        <dbReference type="EMBL" id="SDB25125.1"/>
    </source>
</evidence>
<dbReference type="Proteomes" id="UP000199071">
    <property type="component" value="Unassembled WGS sequence"/>
</dbReference>
<evidence type="ECO:0000313" key="3">
    <source>
        <dbReference type="Proteomes" id="UP000199071"/>
    </source>
</evidence>
<dbReference type="EMBL" id="FMXQ01000003">
    <property type="protein sequence ID" value="SDB25125.1"/>
    <property type="molecule type" value="Genomic_DNA"/>
</dbReference>
<keyword evidence="3" id="KW-1185">Reference proteome</keyword>
<dbReference type="AlphaFoldDB" id="A0A1G6BWZ4"/>
<reference evidence="2 3" key="1">
    <citation type="submission" date="2016-10" db="EMBL/GenBank/DDBJ databases">
        <authorList>
            <person name="de Groot N.N."/>
        </authorList>
    </citation>
    <scope>NUCLEOTIDE SEQUENCE [LARGE SCALE GENOMIC DNA]</scope>
    <source>
        <strain evidence="2 3">ATCC 35022</strain>
    </source>
</reference>
<feature type="chain" id="PRO_5011700780" evidence="1">
    <location>
        <begin position="29"/>
        <end position="153"/>
    </location>
</feature>
<evidence type="ECO:0000256" key="1">
    <source>
        <dbReference type="SAM" id="SignalP"/>
    </source>
</evidence>
<proteinExistence type="predicted"/>
<gene>
    <name evidence="2" type="ORF">SAMN02982931_01950</name>
</gene>
<protein>
    <submittedName>
        <fullName evidence="2">Uncharacterized protein</fullName>
    </submittedName>
</protein>
<dbReference type="OrthoDB" id="8481484at2"/>